<accession>A0ABM9QZR8</accession>
<sequence>MKIGRNEKCWCGSDKKYKHCHYGRESQKAVTKGDAIAHSNKIAQRKCCYVPDELKGDCSKNIINAHTISKSSSLISIADETNHVLGLKINLPNLFKNNGKLVPEKIGVNQASTFKGFCSNHDKSLFACVEDRHFTNDEEQCFALMYRSVAKELYAKEGSLVSSELLKQGDKGKQPIDQLFIQKFASDNQLGVKTAIKELSEFKSKLDSQLLGQTTNDMCHLILSSSKPIPVVVSSIVAPVSDFDGNLIQDLGDLKVVPQYLVFNSFSSDGKGYAVLSWFKGESIIQDFIGTLLTGSQEEFFSKLVRFFYGVAENTFTSPSWWDNLSSTHKEKVESLIMSGVNPFDLEPKSLLVDDGIGFSGWEVESITKINF</sequence>
<dbReference type="EMBL" id="CCJX01000166">
    <property type="protein sequence ID" value="CDT66677.1"/>
    <property type="molecule type" value="Genomic_DNA"/>
</dbReference>
<proteinExistence type="predicted"/>
<name>A0ABM9QZR8_9VIBR</name>
<gene>
    <name evidence="1" type="ORF">VCR4J5_780073</name>
</gene>
<reference evidence="1 2" key="1">
    <citation type="submission" date="2014-06" db="EMBL/GenBank/DDBJ databases">
        <authorList>
            <person name="Le Roux F."/>
        </authorList>
    </citation>
    <scope>NUCLEOTIDE SEQUENCE [LARGE SCALE GENOMIC DNA]</scope>
    <source>
        <strain evidence="1 2">J5-4</strain>
    </source>
</reference>
<protein>
    <recommendedName>
        <fullName evidence="3">SEC-C motif-containing protein</fullName>
    </recommendedName>
</protein>
<dbReference type="InterPro" id="IPR004027">
    <property type="entry name" value="SEC_C_motif"/>
</dbReference>
<dbReference type="RefSeq" id="WP_048660348.1">
    <property type="nucleotide sequence ID" value="NZ_CAWMAN010000062.1"/>
</dbReference>
<keyword evidence="2" id="KW-1185">Reference proteome</keyword>
<dbReference type="Pfam" id="PF02810">
    <property type="entry name" value="SEC-C"/>
    <property type="match status" value="1"/>
</dbReference>
<evidence type="ECO:0000313" key="1">
    <source>
        <dbReference type="EMBL" id="CDT66677.1"/>
    </source>
</evidence>
<dbReference type="Gene3D" id="3.10.450.50">
    <property type="match status" value="1"/>
</dbReference>
<dbReference type="Proteomes" id="UP000049077">
    <property type="component" value="Unassembled WGS sequence"/>
</dbReference>
<organism evidence="1 2">
    <name type="scientific">Vibrio crassostreae</name>
    <dbReference type="NCBI Taxonomy" id="246167"/>
    <lineage>
        <taxon>Bacteria</taxon>
        <taxon>Pseudomonadati</taxon>
        <taxon>Pseudomonadota</taxon>
        <taxon>Gammaproteobacteria</taxon>
        <taxon>Vibrionales</taxon>
        <taxon>Vibrionaceae</taxon>
        <taxon>Vibrio</taxon>
    </lineage>
</organism>
<evidence type="ECO:0000313" key="2">
    <source>
        <dbReference type="Proteomes" id="UP000049077"/>
    </source>
</evidence>
<evidence type="ECO:0008006" key="3">
    <source>
        <dbReference type="Google" id="ProtNLM"/>
    </source>
</evidence>
<dbReference type="SUPFAM" id="SSF103642">
    <property type="entry name" value="Sec-C motif"/>
    <property type="match status" value="1"/>
</dbReference>
<comment type="caution">
    <text evidence="1">The sequence shown here is derived from an EMBL/GenBank/DDBJ whole genome shotgun (WGS) entry which is preliminary data.</text>
</comment>